<dbReference type="EMBL" id="VYZN01000054">
    <property type="protein sequence ID" value="KAE9526656.1"/>
    <property type="molecule type" value="Genomic_DNA"/>
</dbReference>
<keyword evidence="3" id="KW-1185">Reference proteome</keyword>
<accession>A0A6G0T6J7</accession>
<keyword evidence="1" id="KW-0812">Transmembrane</keyword>
<name>A0A6G0T6J7_APHGL</name>
<proteinExistence type="predicted"/>
<protein>
    <submittedName>
        <fullName evidence="2">Uncharacterized protein</fullName>
    </submittedName>
</protein>
<evidence type="ECO:0000256" key="1">
    <source>
        <dbReference type="SAM" id="Phobius"/>
    </source>
</evidence>
<dbReference type="Proteomes" id="UP000475862">
    <property type="component" value="Unassembled WGS sequence"/>
</dbReference>
<keyword evidence="1" id="KW-1133">Transmembrane helix</keyword>
<comment type="caution">
    <text evidence="2">The sequence shown here is derived from an EMBL/GenBank/DDBJ whole genome shotgun (WGS) entry which is preliminary data.</text>
</comment>
<dbReference type="OrthoDB" id="6622122at2759"/>
<evidence type="ECO:0000313" key="3">
    <source>
        <dbReference type="Proteomes" id="UP000475862"/>
    </source>
</evidence>
<feature type="transmembrane region" description="Helical" evidence="1">
    <location>
        <begin position="173"/>
        <end position="198"/>
    </location>
</feature>
<organism evidence="2 3">
    <name type="scientific">Aphis glycines</name>
    <name type="common">Soybean aphid</name>
    <dbReference type="NCBI Taxonomy" id="307491"/>
    <lineage>
        <taxon>Eukaryota</taxon>
        <taxon>Metazoa</taxon>
        <taxon>Ecdysozoa</taxon>
        <taxon>Arthropoda</taxon>
        <taxon>Hexapoda</taxon>
        <taxon>Insecta</taxon>
        <taxon>Pterygota</taxon>
        <taxon>Neoptera</taxon>
        <taxon>Paraneoptera</taxon>
        <taxon>Hemiptera</taxon>
        <taxon>Sternorrhyncha</taxon>
        <taxon>Aphidomorpha</taxon>
        <taxon>Aphidoidea</taxon>
        <taxon>Aphididae</taxon>
        <taxon>Aphidini</taxon>
        <taxon>Aphis</taxon>
        <taxon>Aphis</taxon>
    </lineage>
</organism>
<dbReference type="AlphaFoldDB" id="A0A6G0T6J7"/>
<evidence type="ECO:0000313" key="2">
    <source>
        <dbReference type="EMBL" id="KAE9526656.1"/>
    </source>
</evidence>
<keyword evidence="1" id="KW-0472">Membrane</keyword>
<sequence>MDNINERKTNKRKNTVLSYFVKKVKEDKIEESLNIQQYNKNDVGLFIERNWISDEDKHISKTGCHILNLKMMLFANIALFLQRLVEPIVSQPLGQPVVKSLNVWKNAKEIFRTHSQRRYHESSILDSDNFLKINFNKDLLINNRLDSESKLSRIFKAEDEETSLKILVEFYCLYWKIYIICLLRTWNINVIFIIVLIFNRTPLHELFLKVGTPIVLLHNSSPPIYATVKITNKILKKMSA</sequence>
<gene>
    <name evidence="2" type="ORF">AGLY_013304</name>
</gene>
<reference evidence="2 3" key="1">
    <citation type="submission" date="2019-08" db="EMBL/GenBank/DDBJ databases">
        <title>The genome of the soybean aphid Biotype 1, its phylome, world population structure and adaptation to the North American continent.</title>
        <authorList>
            <person name="Giordano R."/>
            <person name="Donthu R.K."/>
            <person name="Hernandez A.G."/>
            <person name="Wright C.L."/>
            <person name="Zimin A.V."/>
        </authorList>
    </citation>
    <scope>NUCLEOTIDE SEQUENCE [LARGE SCALE GENOMIC DNA]</scope>
    <source>
        <tissue evidence="2">Whole aphids</tissue>
    </source>
</reference>